<dbReference type="EMBL" id="CP038439">
    <property type="protein sequence ID" value="QBX35091.1"/>
    <property type="molecule type" value="Genomic_DNA"/>
</dbReference>
<organism evidence="4 5">
    <name type="scientific">Paracoccus liaowanqingii</name>
    <dbReference type="NCBI Taxonomy" id="2560053"/>
    <lineage>
        <taxon>Bacteria</taxon>
        <taxon>Pseudomonadati</taxon>
        <taxon>Pseudomonadota</taxon>
        <taxon>Alphaproteobacteria</taxon>
        <taxon>Rhodobacterales</taxon>
        <taxon>Paracoccaceae</taxon>
        <taxon>Paracoccus</taxon>
    </lineage>
</organism>
<dbReference type="Gene3D" id="1.25.40.340">
    <property type="match status" value="1"/>
</dbReference>
<dbReference type="Pfam" id="PF02734">
    <property type="entry name" value="Dak2"/>
    <property type="match status" value="1"/>
</dbReference>
<dbReference type="Proteomes" id="UP000296374">
    <property type="component" value="Chromosome"/>
</dbReference>
<dbReference type="GO" id="GO:0019563">
    <property type="term" value="P:glycerol catabolic process"/>
    <property type="evidence" value="ECO:0007669"/>
    <property type="project" value="TreeGrafter"/>
</dbReference>
<keyword evidence="2 4" id="KW-0418">Kinase</keyword>
<evidence type="ECO:0000259" key="3">
    <source>
        <dbReference type="PROSITE" id="PS51480"/>
    </source>
</evidence>
<dbReference type="PANTHER" id="PTHR28629">
    <property type="entry name" value="TRIOKINASE/FMN CYCLASE"/>
    <property type="match status" value="1"/>
</dbReference>
<dbReference type="NCBIfam" id="TIGR02365">
    <property type="entry name" value="dha_L_ycgS"/>
    <property type="match status" value="1"/>
</dbReference>
<dbReference type="InterPro" id="IPR012737">
    <property type="entry name" value="DhaK_L_YcgS"/>
</dbReference>
<dbReference type="InterPro" id="IPR004007">
    <property type="entry name" value="DhaL_dom"/>
</dbReference>
<dbReference type="AlphaFoldDB" id="A0A4P7HPA5"/>
<dbReference type="RefSeq" id="WP_135313375.1">
    <property type="nucleotide sequence ID" value="NZ_CP038439.1"/>
</dbReference>
<name>A0A4P7HPA5_9RHOB</name>
<dbReference type="KEGG" id="plia:E4191_10535"/>
<dbReference type="PROSITE" id="PS51480">
    <property type="entry name" value="DHAL"/>
    <property type="match status" value="1"/>
</dbReference>
<accession>A0A4P7HPA5</accession>
<dbReference type="InterPro" id="IPR036117">
    <property type="entry name" value="DhaL_dom_sf"/>
</dbReference>
<dbReference type="FunFam" id="1.25.40.340:FF:000002">
    <property type="entry name" value="Dihydroxyacetone kinase, L subunit"/>
    <property type="match status" value="1"/>
</dbReference>
<gene>
    <name evidence="4" type="primary">dhaL</name>
    <name evidence="4" type="ORF">E4191_10535</name>
</gene>
<feature type="domain" description="DhaL" evidence="3">
    <location>
        <begin position="22"/>
        <end position="224"/>
    </location>
</feature>
<evidence type="ECO:0000313" key="5">
    <source>
        <dbReference type="Proteomes" id="UP000296374"/>
    </source>
</evidence>
<dbReference type="SUPFAM" id="SSF101473">
    <property type="entry name" value="DhaL-like"/>
    <property type="match status" value="1"/>
</dbReference>
<keyword evidence="1" id="KW-0808">Transferase</keyword>
<dbReference type="SMART" id="SM01120">
    <property type="entry name" value="Dak2"/>
    <property type="match status" value="1"/>
</dbReference>
<reference evidence="5" key="1">
    <citation type="submission" date="2019-03" db="EMBL/GenBank/DDBJ databases">
        <authorList>
            <person name="Li J."/>
        </authorList>
    </citation>
    <scope>NUCLEOTIDE SEQUENCE [LARGE SCALE GENOMIC DNA]</scope>
    <source>
        <strain evidence="5">2251</strain>
    </source>
</reference>
<dbReference type="PANTHER" id="PTHR28629:SF4">
    <property type="entry name" value="TRIOKINASE_FMN CYCLASE"/>
    <property type="match status" value="1"/>
</dbReference>
<evidence type="ECO:0000313" key="4">
    <source>
        <dbReference type="EMBL" id="QBX35091.1"/>
    </source>
</evidence>
<protein>
    <submittedName>
        <fullName evidence="4">Dihydroxyacetone kinase subunit L</fullName>
    </submittedName>
</protein>
<sequence length="234" mass="23854">MRLAPRRAVMPMTPDMHSFSRADLTDLFRCLAERMAADQAWLAELDGEIGDADHGVAMSGGFGAAARALFDADAGGQTLAQGFSLAASTLLNAVGATTGPLYASALLRAGHRFGPQARVPFARLPELIAAMAEGIEARGHGKPGDKTMVDAWAPAAHAARAGLAEGQPTALILRRAAAAAADGAQATRPMMASRGRAARLGPRSIGHLDPGAVSAAALLDSLALWAEGRTGGGA</sequence>
<dbReference type="InterPro" id="IPR050861">
    <property type="entry name" value="Dihydroxyacetone_Kinase"/>
</dbReference>
<dbReference type="GO" id="GO:0005829">
    <property type="term" value="C:cytosol"/>
    <property type="evidence" value="ECO:0007669"/>
    <property type="project" value="TreeGrafter"/>
</dbReference>
<proteinExistence type="predicted"/>
<dbReference type="GO" id="GO:0004371">
    <property type="term" value="F:glycerone kinase activity"/>
    <property type="evidence" value="ECO:0007669"/>
    <property type="project" value="InterPro"/>
</dbReference>
<evidence type="ECO:0000256" key="1">
    <source>
        <dbReference type="ARBA" id="ARBA00022679"/>
    </source>
</evidence>
<evidence type="ECO:0000256" key="2">
    <source>
        <dbReference type="ARBA" id="ARBA00022777"/>
    </source>
</evidence>